<gene>
    <name evidence="1" type="ORF">EZS28_002384</name>
</gene>
<dbReference type="Proteomes" id="UP000324800">
    <property type="component" value="Unassembled WGS sequence"/>
</dbReference>
<proteinExistence type="predicted"/>
<evidence type="ECO:0000313" key="2">
    <source>
        <dbReference type="Proteomes" id="UP000324800"/>
    </source>
</evidence>
<accession>A0A5J4X4C8</accession>
<protein>
    <submittedName>
        <fullName evidence="1">Uncharacterized protein</fullName>
    </submittedName>
</protein>
<reference evidence="1 2" key="1">
    <citation type="submission" date="2019-03" db="EMBL/GenBank/DDBJ databases">
        <title>Single cell metagenomics reveals metabolic interactions within the superorganism composed of flagellate Streblomastix strix and complex community of Bacteroidetes bacteria on its surface.</title>
        <authorList>
            <person name="Treitli S.C."/>
            <person name="Kolisko M."/>
            <person name="Husnik F."/>
            <person name="Keeling P."/>
            <person name="Hampl V."/>
        </authorList>
    </citation>
    <scope>NUCLEOTIDE SEQUENCE [LARGE SCALE GENOMIC DNA]</scope>
    <source>
        <strain evidence="1">ST1C</strain>
    </source>
</reference>
<dbReference type="EMBL" id="SNRW01000288">
    <property type="protein sequence ID" value="KAA6402081.1"/>
    <property type="molecule type" value="Genomic_DNA"/>
</dbReference>
<comment type="caution">
    <text evidence="1">The sequence shown here is derived from an EMBL/GenBank/DDBJ whole genome shotgun (WGS) entry which is preliminary data.</text>
</comment>
<dbReference type="AlphaFoldDB" id="A0A5J4X4C8"/>
<evidence type="ECO:0000313" key="1">
    <source>
        <dbReference type="EMBL" id="KAA6402081.1"/>
    </source>
</evidence>
<name>A0A5J4X4C8_9EUKA</name>
<sequence>MFIIETGIKDLTLKKLPQTIADNKLHLDVVEGAITMNDEADDIRLQRFIHKPTQPGGKKWLEDEDEIGVIYGATFRAYSTLHELLQSGVPGCKCDEKEYATFNLDDCRQTKTCTGNNAPIGCSCADNGPIQTGECKCSQLFHPDGYTPVKYFDKYQEFPCLCTQQPLKDISECICPSNDLAFLPCICSTTLESNPQDCTIKHCLANSDTTVTKYSCY</sequence>
<organism evidence="1 2">
    <name type="scientific">Streblomastix strix</name>
    <dbReference type="NCBI Taxonomy" id="222440"/>
    <lineage>
        <taxon>Eukaryota</taxon>
        <taxon>Metamonada</taxon>
        <taxon>Preaxostyla</taxon>
        <taxon>Oxymonadida</taxon>
        <taxon>Streblomastigidae</taxon>
        <taxon>Streblomastix</taxon>
    </lineage>
</organism>